<sequence>MNWTSPSGDSDGTHVPYPNPDSDGMNALYPYPNSNETHVPYPNSDSRPGPEGYYENRDDFERHHHRSQNHDRARDSADDEYLDYSESRSRRDWGGRGATATVILVRTTPAPVLWRIPATRHWATITSTRTPAGATVMALSRTTSTSTETSTSPPPTP</sequence>
<accession>A0ABY0HF98</accession>
<evidence type="ECO:0000313" key="3">
    <source>
        <dbReference type="Proteomes" id="UP000294003"/>
    </source>
</evidence>
<evidence type="ECO:0000313" key="2">
    <source>
        <dbReference type="EMBL" id="RYO90115.1"/>
    </source>
</evidence>
<keyword evidence="3" id="KW-1185">Reference proteome</keyword>
<feature type="region of interest" description="Disordered" evidence="1">
    <location>
        <begin position="1"/>
        <end position="94"/>
    </location>
</feature>
<feature type="compositionally biased region" description="Basic and acidic residues" evidence="1">
    <location>
        <begin position="54"/>
        <end position="76"/>
    </location>
</feature>
<dbReference type="EMBL" id="QJNS01000061">
    <property type="protein sequence ID" value="RYO90115.1"/>
    <property type="molecule type" value="Genomic_DNA"/>
</dbReference>
<organism evidence="2 3">
    <name type="scientific">Monosporascus cannonballus</name>
    <dbReference type="NCBI Taxonomy" id="155416"/>
    <lineage>
        <taxon>Eukaryota</taxon>
        <taxon>Fungi</taxon>
        <taxon>Dikarya</taxon>
        <taxon>Ascomycota</taxon>
        <taxon>Pezizomycotina</taxon>
        <taxon>Sordariomycetes</taxon>
        <taxon>Xylariomycetidae</taxon>
        <taxon>Xylariales</taxon>
        <taxon>Xylariales incertae sedis</taxon>
        <taxon>Monosporascus</taxon>
    </lineage>
</organism>
<protein>
    <submittedName>
        <fullName evidence="2">Uncharacterized protein</fullName>
    </submittedName>
</protein>
<gene>
    <name evidence="2" type="ORF">DL762_002840</name>
</gene>
<feature type="compositionally biased region" description="Polar residues" evidence="1">
    <location>
        <begin position="1"/>
        <end position="10"/>
    </location>
</feature>
<name>A0ABY0HF98_9PEZI</name>
<reference evidence="2 3" key="1">
    <citation type="submission" date="2018-06" db="EMBL/GenBank/DDBJ databases">
        <title>Complete Genomes of Monosporascus.</title>
        <authorList>
            <person name="Robinson A.J."/>
            <person name="Natvig D.O."/>
        </authorList>
    </citation>
    <scope>NUCLEOTIDE SEQUENCE [LARGE SCALE GENOMIC DNA]</scope>
    <source>
        <strain evidence="2 3">CBS 609.92</strain>
    </source>
</reference>
<evidence type="ECO:0000256" key="1">
    <source>
        <dbReference type="SAM" id="MobiDB-lite"/>
    </source>
</evidence>
<comment type="caution">
    <text evidence="2">The sequence shown here is derived from an EMBL/GenBank/DDBJ whole genome shotgun (WGS) entry which is preliminary data.</text>
</comment>
<feature type="compositionally biased region" description="Basic and acidic residues" evidence="1">
    <location>
        <begin position="85"/>
        <end position="94"/>
    </location>
</feature>
<proteinExistence type="predicted"/>
<dbReference type="Proteomes" id="UP000294003">
    <property type="component" value="Unassembled WGS sequence"/>
</dbReference>